<accession>A0A1B7LBR4</accession>
<evidence type="ECO:0000256" key="1">
    <source>
        <dbReference type="ARBA" id="ARBA00024353"/>
    </source>
</evidence>
<evidence type="ECO:0000256" key="2">
    <source>
        <dbReference type="ARBA" id="ARBA00024438"/>
    </source>
</evidence>
<name>A0A1B7LBR4_9FIRM</name>
<protein>
    <recommendedName>
        <fullName evidence="2">Anti-sigma-W factor RsiW</fullName>
    </recommendedName>
</protein>
<comment type="caution">
    <text evidence="6">The sequence shown here is derived from an EMBL/GenBank/DDBJ whole genome shotgun (WGS) entry which is preliminary data.</text>
</comment>
<dbReference type="STRING" id="1838280.A6M21_14190"/>
<keyword evidence="4" id="KW-0472">Membrane</keyword>
<dbReference type="InterPro" id="IPR041916">
    <property type="entry name" value="Anti_sigma_zinc_sf"/>
</dbReference>
<feature type="transmembrane region" description="Helical" evidence="4">
    <location>
        <begin position="138"/>
        <end position="157"/>
    </location>
</feature>
<evidence type="ECO:0000313" key="7">
    <source>
        <dbReference type="Proteomes" id="UP000078532"/>
    </source>
</evidence>
<evidence type="ECO:0000259" key="5">
    <source>
        <dbReference type="Pfam" id="PF13490"/>
    </source>
</evidence>
<dbReference type="Proteomes" id="UP000078532">
    <property type="component" value="Unassembled WGS sequence"/>
</dbReference>
<organism evidence="6 7">
    <name type="scientific">Desulfotomaculum copahuensis</name>
    <dbReference type="NCBI Taxonomy" id="1838280"/>
    <lineage>
        <taxon>Bacteria</taxon>
        <taxon>Bacillati</taxon>
        <taxon>Bacillota</taxon>
        <taxon>Clostridia</taxon>
        <taxon>Eubacteriales</taxon>
        <taxon>Desulfotomaculaceae</taxon>
        <taxon>Desulfotomaculum</taxon>
    </lineage>
</organism>
<dbReference type="Pfam" id="PF13490">
    <property type="entry name" value="zf-HC2"/>
    <property type="match status" value="1"/>
</dbReference>
<gene>
    <name evidence="6" type="ORF">A6M21_14190</name>
</gene>
<sequence length="447" mass="47369">MCPDEGKLQAYLDGELTAGDAPAVETHLASCPRCRRRLVVLAENSRFASDHLIPYLCSRERKNTGPARAGLETMLDGRPGQTGGNAGANAGADCMALITPNTVLRSGGAAPDRISPAPPGRRKNIRGVMNNMGKYKKWAVAAGLVLALSVAMSFSSVRSFAGELLTIFRVEQVQAVTINPQDMAQLQRAFENGNGRVDVNNLGRFEVTGKPQMERDVTLAAAQMAAGFPVRLPAAPAGYGPPRLAVQSGSTVKLTLDTERANSLLKSLGSKQLLPDSLNGRTFSMQVPAGVVAEYPSTGGRGESLIVAQGRSPELSVPPGTDVEAVRRALLAIPALPENLRQQLAAVSDWQHTLLVPVPQGSAQQVQVNGVQGIFIKPAAANSEPGNKETVGSPFVSTHSYRPDSPQYRSKDVSASALIWQHNGMVYAIGGPRLNQTEALNLAAQMK</sequence>
<reference evidence="6 7" key="1">
    <citation type="submission" date="2016-04" db="EMBL/GenBank/DDBJ databases">
        <authorList>
            <person name="Evans L.H."/>
            <person name="Alamgir A."/>
            <person name="Owens N."/>
            <person name="Weber N.D."/>
            <person name="Virtaneva K."/>
            <person name="Barbian K."/>
            <person name="Babar A."/>
            <person name="Rosenke K."/>
        </authorList>
    </citation>
    <scope>NUCLEOTIDE SEQUENCE [LARGE SCALE GENOMIC DNA]</scope>
    <source>
        <strain evidence="6 7">LMa1</strain>
    </source>
</reference>
<dbReference type="AlphaFoldDB" id="A0A1B7LBR4"/>
<evidence type="ECO:0000313" key="6">
    <source>
        <dbReference type="EMBL" id="OAT79951.1"/>
    </source>
</evidence>
<keyword evidence="4" id="KW-0812">Transmembrane</keyword>
<comment type="similarity">
    <text evidence="1">Belongs to the zinc-associated anti-sigma factor (ZAS) superfamily. Anti-sigma-W factor family.</text>
</comment>
<dbReference type="EMBL" id="LYVF01000185">
    <property type="protein sequence ID" value="OAT79951.1"/>
    <property type="molecule type" value="Genomic_DNA"/>
</dbReference>
<keyword evidence="4" id="KW-1133">Transmembrane helix</keyword>
<dbReference type="RefSeq" id="WP_066670402.1">
    <property type="nucleotide sequence ID" value="NZ_LYVF01000185.1"/>
</dbReference>
<proteinExistence type="inferred from homology"/>
<dbReference type="InterPro" id="IPR027383">
    <property type="entry name" value="Znf_put"/>
</dbReference>
<feature type="domain" description="Putative zinc-finger" evidence="5">
    <location>
        <begin position="7"/>
        <end position="35"/>
    </location>
</feature>
<evidence type="ECO:0000256" key="4">
    <source>
        <dbReference type="SAM" id="Phobius"/>
    </source>
</evidence>
<dbReference type="OrthoDB" id="2079550at2"/>
<keyword evidence="7" id="KW-1185">Reference proteome</keyword>
<evidence type="ECO:0000256" key="3">
    <source>
        <dbReference type="SAM" id="MobiDB-lite"/>
    </source>
</evidence>
<dbReference type="Gene3D" id="1.10.10.1320">
    <property type="entry name" value="Anti-sigma factor, zinc-finger domain"/>
    <property type="match status" value="1"/>
</dbReference>
<feature type="region of interest" description="Disordered" evidence="3">
    <location>
        <begin position="382"/>
        <end position="408"/>
    </location>
</feature>